<dbReference type="PANTHER" id="PTHR46154">
    <property type="match status" value="1"/>
</dbReference>
<keyword evidence="5 8" id="KW-1133">Transmembrane helix</keyword>
<evidence type="ECO:0000256" key="3">
    <source>
        <dbReference type="ARBA" id="ARBA00022448"/>
    </source>
</evidence>
<evidence type="ECO:0000256" key="2">
    <source>
        <dbReference type="ARBA" id="ARBA00006434"/>
    </source>
</evidence>
<feature type="transmembrane region" description="Helical" evidence="8">
    <location>
        <begin position="196"/>
        <end position="214"/>
    </location>
</feature>
<evidence type="ECO:0000256" key="8">
    <source>
        <dbReference type="SAM" id="Phobius"/>
    </source>
</evidence>
<dbReference type="PROSITE" id="PS50283">
    <property type="entry name" value="NA_SOLUT_SYMP_3"/>
    <property type="match status" value="1"/>
</dbReference>
<feature type="transmembrane region" description="Helical" evidence="8">
    <location>
        <begin position="424"/>
        <end position="444"/>
    </location>
</feature>
<evidence type="ECO:0000256" key="1">
    <source>
        <dbReference type="ARBA" id="ARBA00004141"/>
    </source>
</evidence>
<dbReference type="InterPro" id="IPR038377">
    <property type="entry name" value="Na/Glc_symporter_sf"/>
</dbReference>
<feature type="transmembrane region" description="Helical" evidence="8">
    <location>
        <begin position="518"/>
        <end position="540"/>
    </location>
</feature>
<keyword evidence="4 8" id="KW-0812">Transmembrane</keyword>
<feature type="transmembrane region" description="Helical" evidence="8">
    <location>
        <begin position="589"/>
        <end position="608"/>
    </location>
</feature>
<dbReference type="InterPro" id="IPR031155">
    <property type="entry name" value="DUR"/>
</dbReference>
<dbReference type="NCBIfam" id="TIGR00813">
    <property type="entry name" value="sss"/>
    <property type="match status" value="1"/>
</dbReference>
<dbReference type="InterPro" id="IPR001734">
    <property type="entry name" value="Na/solute_symporter"/>
</dbReference>
<dbReference type="CDD" id="cd11476">
    <property type="entry name" value="SLC5sbd_DUR3"/>
    <property type="match status" value="1"/>
</dbReference>
<dbReference type="Gene3D" id="1.20.1730.10">
    <property type="entry name" value="Sodium/glucose cotransporter"/>
    <property type="match status" value="1"/>
</dbReference>
<dbReference type="EMBL" id="HBFB01034470">
    <property type="protein sequence ID" value="CAD8695161.1"/>
    <property type="molecule type" value="Transcribed_RNA"/>
</dbReference>
<protein>
    <recommendedName>
        <fullName evidence="10">Urea active transporter</fullName>
    </recommendedName>
</protein>
<sequence length="692" mass="75112">MSQENYCSFARIAARQTDNQFGITKYDGQCSFFGSDVPLPEGLGWFIVVGLGAIFTVFSTVLMWVDRKYGGVQDDELDFNTAGRSVKTGLVACDIVSKWTWAATLLQSSNVAFKYGVSGPLWYAAGATIQVLLFAILAVEVKRKAPNIHTVLEIIKCRWGRAAHIVFLFFCLATNVIVTSMLILGGAAVINALTGVDLYAASFLIPISVVYYTAMGGLRATFIASWCHVAVIYLALCIFTLTIYGTDADLGSPAQVYRNLRVMERVVPVKDNRGGSYVTMFSKSGIIFGIINIIGNFGTVFVDQAYWQSAIAARPSATYKGYLLGGLCWFAVPFTMATSLGLAGRALDLPINLAEAEEGLVPPAVATHLMGKGGAFLITFQVFMAITSSASAEQIAVSSLIAFDVYREYINPKATPRQILVLSRVMVGIWAVLSGVCAVILFQFELALGWVYLFMGVIIGSAVFPVAAAIMWKKCSARAAIISSVAGLCLAVMTWLITAAKLNDGEVSVATTGQDYPMLAGNLVALVFGSILCIVLTYIWPDDFDWDRLRQLDKDYERRHVLGAHSPGHMEPDINLDEALVWTCKVGSALAFLLIVAWPVLALAAGIFPETYFTFWVIVAIVWGLCATLCCILLPVWDARATVWNLLHHRPVIQDHGKKHGSASSELSERLVMPGSNRTAATNDSLAVPIRA</sequence>
<dbReference type="PANTHER" id="PTHR46154:SF4">
    <property type="entry name" value="UREA ACTIVE TRANSPORTER"/>
    <property type="match status" value="1"/>
</dbReference>
<keyword evidence="6 8" id="KW-0472">Membrane</keyword>
<dbReference type="GO" id="GO:0005886">
    <property type="term" value="C:plasma membrane"/>
    <property type="evidence" value="ECO:0007669"/>
    <property type="project" value="TreeGrafter"/>
</dbReference>
<feature type="transmembrane region" description="Helical" evidence="8">
    <location>
        <begin position="226"/>
        <end position="244"/>
    </location>
</feature>
<evidence type="ECO:0000313" key="9">
    <source>
        <dbReference type="EMBL" id="CAD8695161.1"/>
    </source>
</evidence>
<accession>A0A7S0S4D6</accession>
<dbReference type="AlphaFoldDB" id="A0A7S0S4D6"/>
<dbReference type="Pfam" id="PF00474">
    <property type="entry name" value="SSF"/>
    <property type="match status" value="1"/>
</dbReference>
<feature type="transmembrane region" description="Helical" evidence="8">
    <location>
        <begin position="614"/>
        <end position="637"/>
    </location>
</feature>
<feature type="transmembrane region" description="Helical" evidence="8">
    <location>
        <begin position="322"/>
        <end position="343"/>
    </location>
</feature>
<feature type="transmembrane region" description="Helical" evidence="8">
    <location>
        <begin position="285"/>
        <end position="302"/>
    </location>
</feature>
<dbReference type="GO" id="GO:0015204">
    <property type="term" value="F:urea transmembrane transporter activity"/>
    <property type="evidence" value="ECO:0007669"/>
    <property type="project" value="InterPro"/>
</dbReference>
<keyword evidence="3" id="KW-0813">Transport</keyword>
<evidence type="ECO:0000256" key="6">
    <source>
        <dbReference type="ARBA" id="ARBA00023136"/>
    </source>
</evidence>
<evidence type="ECO:0008006" key="10">
    <source>
        <dbReference type="Google" id="ProtNLM"/>
    </source>
</evidence>
<reference evidence="9" key="1">
    <citation type="submission" date="2021-01" db="EMBL/GenBank/DDBJ databases">
        <authorList>
            <person name="Corre E."/>
            <person name="Pelletier E."/>
            <person name="Niang G."/>
            <person name="Scheremetjew M."/>
            <person name="Finn R."/>
            <person name="Kale V."/>
            <person name="Holt S."/>
            <person name="Cochrane G."/>
            <person name="Meng A."/>
            <person name="Brown T."/>
            <person name="Cohen L."/>
        </authorList>
    </citation>
    <scope>NUCLEOTIDE SEQUENCE</scope>
    <source>
        <strain evidence="9">SAG 11-49</strain>
    </source>
</reference>
<name>A0A7S0S4D6_9CHLO</name>
<feature type="transmembrane region" description="Helical" evidence="8">
    <location>
        <begin position="479"/>
        <end position="498"/>
    </location>
</feature>
<evidence type="ECO:0000256" key="4">
    <source>
        <dbReference type="ARBA" id="ARBA00022692"/>
    </source>
</evidence>
<comment type="subcellular location">
    <subcellularLocation>
        <location evidence="1">Membrane</location>
        <topology evidence="1">Multi-pass membrane protein</topology>
    </subcellularLocation>
</comment>
<organism evidence="9">
    <name type="scientific">Chlamydomonas leiostraca</name>
    <dbReference type="NCBI Taxonomy" id="1034604"/>
    <lineage>
        <taxon>Eukaryota</taxon>
        <taxon>Viridiplantae</taxon>
        <taxon>Chlorophyta</taxon>
        <taxon>core chlorophytes</taxon>
        <taxon>Chlorophyceae</taxon>
        <taxon>CS clade</taxon>
        <taxon>Chlamydomonadales</taxon>
        <taxon>Chlamydomonadaceae</taxon>
        <taxon>Chlamydomonas</taxon>
    </lineage>
</organism>
<comment type="similarity">
    <text evidence="2 7">Belongs to the sodium:solute symporter (SSF) (TC 2.A.21) family.</text>
</comment>
<evidence type="ECO:0000256" key="5">
    <source>
        <dbReference type="ARBA" id="ARBA00022989"/>
    </source>
</evidence>
<proteinExistence type="inferred from homology"/>
<feature type="transmembrane region" description="Helical" evidence="8">
    <location>
        <begin position="450"/>
        <end position="472"/>
    </location>
</feature>
<feature type="transmembrane region" description="Helical" evidence="8">
    <location>
        <begin position="121"/>
        <end position="141"/>
    </location>
</feature>
<evidence type="ECO:0000256" key="7">
    <source>
        <dbReference type="RuleBase" id="RU362091"/>
    </source>
</evidence>
<feature type="transmembrane region" description="Helical" evidence="8">
    <location>
        <begin position="43"/>
        <end position="65"/>
    </location>
</feature>
<feature type="transmembrane region" description="Helical" evidence="8">
    <location>
        <begin position="162"/>
        <end position="190"/>
    </location>
</feature>
<gene>
    <name evidence="9" type="ORF">CLEI1391_LOCUS19347</name>
</gene>